<dbReference type="PANTHER" id="PTHR45436:SF5">
    <property type="entry name" value="SENSOR HISTIDINE KINASE TRCS"/>
    <property type="match status" value="1"/>
</dbReference>
<dbReference type="SMART" id="SM00388">
    <property type="entry name" value="HisKA"/>
    <property type="match status" value="1"/>
</dbReference>
<comment type="catalytic activity">
    <reaction evidence="1">
        <text>ATP + protein L-histidine = ADP + protein N-phospho-L-histidine.</text>
        <dbReference type="EC" id="2.7.13.3"/>
    </reaction>
</comment>
<evidence type="ECO:0000259" key="14">
    <source>
        <dbReference type="PROSITE" id="PS50885"/>
    </source>
</evidence>
<dbReference type="EC" id="2.7.13.3" evidence="3"/>
<keyword evidence="9" id="KW-0902">Two-component regulatory system</keyword>
<evidence type="ECO:0000256" key="10">
    <source>
        <dbReference type="ARBA" id="ARBA00023136"/>
    </source>
</evidence>
<dbReference type="PROSITE" id="PS50109">
    <property type="entry name" value="HIS_KIN"/>
    <property type="match status" value="1"/>
</dbReference>
<reference evidence="15 16" key="1">
    <citation type="submission" date="2021-07" db="EMBL/GenBank/DDBJ databases">
        <title>Actinomadura sp. PM05-2 isolated from lichen.</title>
        <authorList>
            <person name="Somphong A."/>
            <person name="Phongsopitanun W."/>
            <person name="Tanasupawat S."/>
            <person name="Peongsungnone V."/>
        </authorList>
    </citation>
    <scope>NUCLEOTIDE SEQUENCE [LARGE SCALE GENOMIC DNA]</scope>
    <source>
        <strain evidence="15 16">PM05-2</strain>
    </source>
</reference>
<feature type="domain" description="Histidine kinase" evidence="13">
    <location>
        <begin position="272"/>
        <end position="482"/>
    </location>
</feature>
<dbReference type="SUPFAM" id="SSF47384">
    <property type="entry name" value="Homodimeric domain of signal transducing histidine kinase"/>
    <property type="match status" value="1"/>
</dbReference>
<dbReference type="Gene3D" id="1.10.287.130">
    <property type="match status" value="1"/>
</dbReference>
<keyword evidence="16" id="KW-1185">Reference proteome</keyword>
<organism evidence="15 16">
    <name type="scientific">Actinomadura parmotrematis</name>
    <dbReference type="NCBI Taxonomy" id="2864039"/>
    <lineage>
        <taxon>Bacteria</taxon>
        <taxon>Bacillati</taxon>
        <taxon>Actinomycetota</taxon>
        <taxon>Actinomycetes</taxon>
        <taxon>Streptosporangiales</taxon>
        <taxon>Thermomonosporaceae</taxon>
        <taxon>Actinomadura</taxon>
    </lineage>
</organism>
<evidence type="ECO:0000256" key="8">
    <source>
        <dbReference type="ARBA" id="ARBA00022989"/>
    </source>
</evidence>
<dbReference type="Pfam" id="PF02518">
    <property type="entry name" value="HATPase_c"/>
    <property type="match status" value="1"/>
</dbReference>
<dbReference type="InterPro" id="IPR050428">
    <property type="entry name" value="TCS_sensor_his_kinase"/>
</dbReference>
<comment type="subcellular location">
    <subcellularLocation>
        <location evidence="2">Cell membrane</location>
    </subcellularLocation>
</comment>
<dbReference type="InterPro" id="IPR003661">
    <property type="entry name" value="HisK_dim/P_dom"/>
</dbReference>
<feature type="region of interest" description="Disordered" evidence="11">
    <location>
        <begin position="67"/>
        <end position="97"/>
    </location>
</feature>
<evidence type="ECO:0000256" key="6">
    <source>
        <dbReference type="ARBA" id="ARBA00022692"/>
    </source>
</evidence>
<dbReference type="PROSITE" id="PS50885">
    <property type="entry name" value="HAMP"/>
    <property type="match status" value="1"/>
</dbReference>
<dbReference type="InterPro" id="IPR036097">
    <property type="entry name" value="HisK_dim/P_sf"/>
</dbReference>
<dbReference type="SMART" id="SM00387">
    <property type="entry name" value="HATPase_c"/>
    <property type="match status" value="1"/>
</dbReference>
<evidence type="ECO:0000256" key="2">
    <source>
        <dbReference type="ARBA" id="ARBA00004236"/>
    </source>
</evidence>
<evidence type="ECO:0000256" key="12">
    <source>
        <dbReference type="SAM" id="Phobius"/>
    </source>
</evidence>
<dbReference type="CDD" id="cd00075">
    <property type="entry name" value="HATPase"/>
    <property type="match status" value="1"/>
</dbReference>
<evidence type="ECO:0000256" key="7">
    <source>
        <dbReference type="ARBA" id="ARBA00022777"/>
    </source>
</evidence>
<gene>
    <name evidence="15" type="ORF">K1Y72_33280</name>
</gene>
<dbReference type="InterPro" id="IPR004358">
    <property type="entry name" value="Sig_transdc_His_kin-like_C"/>
</dbReference>
<feature type="domain" description="HAMP" evidence="14">
    <location>
        <begin position="209"/>
        <end position="264"/>
    </location>
</feature>
<dbReference type="Proteomes" id="UP000774570">
    <property type="component" value="Unassembled WGS sequence"/>
</dbReference>
<keyword evidence="4" id="KW-0597">Phosphoprotein</keyword>
<accession>A0ABS7G461</accession>
<evidence type="ECO:0000256" key="11">
    <source>
        <dbReference type="SAM" id="MobiDB-lite"/>
    </source>
</evidence>
<evidence type="ECO:0000256" key="5">
    <source>
        <dbReference type="ARBA" id="ARBA00022679"/>
    </source>
</evidence>
<keyword evidence="5" id="KW-0808">Transferase</keyword>
<dbReference type="InterPro" id="IPR005467">
    <property type="entry name" value="His_kinase_dom"/>
</dbReference>
<comment type="caution">
    <text evidence="15">The sequence shown here is derived from an EMBL/GenBank/DDBJ whole genome shotgun (WGS) entry which is preliminary data.</text>
</comment>
<sequence length="483" mass="51228">MDRPVRYLCTCLFGSVRCRVTVLTVAAAAAVLGLGLALTVTVLDRAADDRAWDKVRRTAERVVADIHGAPLPAPPPLPGPRGTREPVPAPPEPAEPRRGEADLIQVIGGNGAVLAASARLQGCPALLGPDVTEEGNALVVTEIHRSFLRYRAVVIGTHAHGTLFGDRVMVFAAEERPPQLDGWADRLTVLALLACLLALTGLWTWRVTGTTLEPVEEIRARLAHITGTSDLAERVPCDGGGAREFAGLTATVNDTLARLQAATDRERRFVSDASHDLRNPIAGLLACLENAVEEPDPDVLRAGVRTAIGDVERLDEIVNDLLVLSRLDACAPVPEERLDLAALAARELERRPAGRVPIEARLTPGALVTASPLRLARLLNNLLGNAERHAASRVVLTVRADGDGVVAEVADDGAGIAPDARERVFERFARLPESRDRDPGGTGLGLPIARQIAETYGGTLTLIGGTADLPGAHFVLRLPSAPS</sequence>
<proteinExistence type="predicted"/>
<evidence type="ECO:0000256" key="4">
    <source>
        <dbReference type="ARBA" id="ARBA00022553"/>
    </source>
</evidence>
<dbReference type="GO" id="GO:0016301">
    <property type="term" value="F:kinase activity"/>
    <property type="evidence" value="ECO:0007669"/>
    <property type="project" value="UniProtKB-KW"/>
</dbReference>
<dbReference type="InterPro" id="IPR003594">
    <property type="entry name" value="HATPase_dom"/>
</dbReference>
<dbReference type="SUPFAM" id="SSF55874">
    <property type="entry name" value="ATPase domain of HSP90 chaperone/DNA topoisomerase II/histidine kinase"/>
    <property type="match status" value="1"/>
</dbReference>
<keyword evidence="10 12" id="KW-0472">Membrane</keyword>
<dbReference type="Gene3D" id="3.30.565.10">
    <property type="entry name" value="Histidine kinase-like ATPase, C-terminal domain"/>
    <property type="match status" value="1"/>
</dbReference>
<evidence type="ECO:0000313" key="16">
    <source>
        <dbReference type="Proteomes" id="UP000774570"/>
    </source>
</evidence>
<protein>
    <recommendedName>
        <fullName evidence="3">histidine kinase</fullName>
        <ecNumber evidence="3">2.7.13.3</ecNumber>
    </recommendedName>
</protein>
<evidence type="ECO:0000256" key="9">
    <source>
        <dbReference type="ARBA" id="ARBA00023012"/>
    </source>
</evidence>
<dbReference type="PANTHER" id="PTHR45436">
    <property type="entry name" value="SENSOR HISTIDINE KINASE YKOH"/>
    <property type="match status" value="1"/>
</dbReference>
<keyword evidence="8 12" id="KW-1133">Transmembrane helix</keyword>
<dbReference type="PRINTS" id="PR00344">
    <property type="entry name" value="BCTRLSENSOR"/>
</dbReference>
<feature type="transmembrane region" description="Helical" evidence="12">
    <location>
        <begin position="20"/>
        <end position="43"/>
    </location>
</feature>
<evidence type="ECO:0000313" key="15">
    <source>
        <dbReference type="EMBL" id="MBW8487271.1"/>
    </source>
</evidence>
<evidence type="ECO:0000256" key="1">
    <source>
        <dbReference type="ARBA" id="ARBA00000085"/>
    </source>
</evidence>
<dbReference type="InterPro" id="IPR003660">
    <property type="entry name" value="HAMP_dom"/>
</dbReference>
<dbReference type="SMART" id="SM00304">
    <property type="entry name" value="HAMP"/>
    <property type="match status" value="1"/>
</dbReference>
<evidence type="ECO:0000256" key="3">
    <source>
        <dbReference type="ARBA" id="ARBA00012438"/>
    </source>
</evidence>
<name>A0ABS7G461_9ACTN</name>
<dbReference type="InterPro" id="IPR036890">
    <property type="entry name" value="HATPase_C_sf"/>
</dbReference>
<dbReference type="CDD" id="cd00082">
    <property type="entry name" value="HisKA"/>
    <property type="match status" value="1"/>
</dbReference>
<keyword evidence="7 15" id="KW-0418">Kinase</keyword>
<keyword evidence="6 12" id="KW-0812">Transmembrane</keyword>
<dbReference type="EMBL" id="JAIBOA010000032">
    <property type="protein sequence ID" value="MBW8487271.1"/>
    <property type="molecule type" value="Genomic_DNA"/>
</dbReference>
<dbReference type="Pfam" id="PF00512">
    <property type="entry name" value="HisKA"/>
    <property type="match status" value="1"/>
</dbReference>
<evidence type="ECO:0000259" key="13">
    <source>
        <dbReference type="PROSITE" id="PS50109"/>
    </source>
</evidence>
<dbReference type="RefSeq" id="WP_220170508.1">
    <property type="nucleotide sequence ID" value="NZ_JAIBOA010000032.1"/>
</dbReference>